<evidence type="ECO:0000313" key="3">
    <source>
        <dbReference type="Proteomes" id="UP001501510"/>
    </source>
</evidence>
<dbReference type="InterPro" id="IPR004013">
    <property type="entry name" value="PHP_dom"/>
</dbReference>
<proteinExistence type="predicted"/>
<organism evidence="2 3">
    <name type="scientific">Clostridium oceanicum</name>
    <dbReference type="NCBI Taxonomy" id="1543"/>
    <lineage>
        <taxon>Bacteria</taxon>
        <taxon>Bacillati</taxon>
        <taxon>Bacillota</taxon>
        <taxon>Clostridia</taxon>
        <taxon>Eubacteriales</taxon>
        <taxon>Clostridiaceae</taxon>
        <taxon>Clostridium</taxon>
    </lineage>
</organism>
<keyword evidence="3" id="KW-1185">Reference proteome</keyword>
<dbReference type="RefSeq" id="WP_343758557.1">
    <property type="nucleotide sequence ID" value="NZ_BAAACG010000003.1"/>
</dbReference>
<reference evidence="3" key="1">
    <citation type="journal article" date="2019" name="Int. J. Syst. Evol. Microbiol.">
        <title>The Global Catalogue of Microorganisms (GCM) 10K type strain sequencing project: providing services to taxonomists for standard genome sequencing and annotation.</title>
        <authorList>
            <consortium name="The Broad Institute Genomics Platform"/>
            <consortium name="The Broad Institute Genome Sequencing Center for Infectious Disease"/>
            <person name="Wu L."/>
            <person name="Ma J."/>
        </authorList>
    </citation>
    <scope>NUCLEOTIDE SEQUENCE [LARGE SCALE GENOMIC DNA]</scope>
    <source>
        <strain evidence="3">JCM 1407</strain>
    </source>
</reference>
<dbReference type="InterPro" id="IPR050243">
    <property type="entry name" value="PHP_phosphatase"/>
</dbReference>
<comment type="caution">
    <text evidence="2">The sequence shown here is derived from an EMBL/GenBank/DDBJ whole genome shotgun (WGS) entry which is preliminary data.</text>
</comment>
<evidence type="ECO:0000313" key="2">
    <source>
        <dbReference type="EMBL" id="GAA0733828.1"/>
    </source>
</evidence>
<dbReference type="Gene3D" id="3.20.20.140">
    <property type="entry name" value="Metal-dependent hydrolases"/>
    <property type="match status" value="1"/>
</dbReference>
<dbReference type="SMART" id="SM00481">
    <property type="entry name" value="POLIIIAc"/>
    <property type="match status" value="1"/>
</dbReference>
<accession>A0ABN1JAV9</accession>
<protein>
    <submittedName>
        <fullName evidence="2">Phosphatase</fullName>
    </submittedName>
</protein>
<dbReference type="CDD" id="cd07437">
    <property type="entry name" value="PHP_HisPPase_Ycdx_like"/>
    <property type="match status" value="1"/>
</dbReference>
<dbReference type="Proteomes" id="UP001501510">
    <property type="component" value="Unassembled WGS sequence"/>
</dbReference>
<dbReference type="PANTHER" id="PTHR36928:SF1">
    <property type="entry name" value="PHOSPHATASE YCDX-RELATED"/>
    <property type="match status" value="1"/>
</dbReference>
<gene>
    <name evidence="2" type="ORF">GCM10008906_05210</name>
</gene>
<evidence type="ECO:0000259" key="1">
    <source>
        <dbReference type="SMART" id="SM00481"/>
    </source>
</evidence>
<feature type="domain" description="Polymerase/histidinol phosphatase N-terminal" evidence="1">
    <location>
        <begin position="5"/>
        <end position="79"/>
    </location>
</feature>
<dbReference type="Pfam" id="PF02811">
    <property type="entry name" value="PHP"/>
    <property type="match status" value="1"/>
</dbReference>
<dbReference type="NCBIfam" id="NF006702">
    <property type="entry name" value="PRK09248.1"/>
    <property type="match status" value="1"/>
</dbReference>
<dbReference type="PANTHER" id="PTHR36928">
    <property type="entry name" value="PHOSPHATASE YCDX-RELATED"/>
    <property type="match status" value="1"/>
</dbReference>
<dbReference type="InterPro" id="IPR003141">
    <property type="entry name" value="Pol/His_phosphatase_N"/>
</dbReference>
<dbReference type="SUPFAM" id="SSF89550">
    <property type="entry name" value="PHP domain-like"/>
    <property type="match status" value="1"/>
</dbReference>
<name>A0ABN1JAV9_9CLOT</name>
<dbReference type="EMBL" id="BAAACG010000003">
    <property type="protein sequence ID" value="GAA0733828.1"/>
    <property type="molecule type" value="Genomic_DNA"/>
</dbReference>
<dbReference type="InterPro" id="IPR016195">
    <property type="entry name" value="Pol/histidinol_Pase-like"/>
</dbReference>
<sequence>MKYVVDTHTHTIVSGHAYTTFLENVEQASKIGLKVLGTTDHGPKMPGGPHIFHFGNFKVLPRKLKGVTLLHGCEANIIDFKGMLDIPDFIQEKMDVIIASLHDVCIRPGSREKNTEALLNAMENPNVDILGHIGNRSFPIIEEEVVKKAKEKNKIIEINNGSFKSRVGSEITCEKVAKLCKEYKVKVILSTDSHICYQIGNFDLAQKILDKVHMPEELIMNTDENKILKYLKSKGKLKDINLD</sequence>